<dbReference type="RefSeq" id="XP_051606157.1">
    <property type="nucleotide sequence ID" value="XM_051755004.1"/>
</dbReference>
<evidence type="ECO:0000259" key="3">
    <source>
        <dbReference type="Pfam" id="PF08593"/>
    </source>
</evidence>
<keyword evidence="5" id="KW-1185">Reference proteome</keyword>
<evidence type="ECO:0000313" key="5">
    <source>
        <dbReference type="Proteomes" id="UP001204833"/>
    </source>
</evidence>
<dbReference type="EMBL" id="JAIHNG010000179">
    <property type="protein sequence ID" value="KAI5948647.1"/>
    <property type="molecule type" value="Genomic_DNA"/>
</dbReference>
<protein>
    <recommendedName>
        <fullName evidence="3">Mug135-like C-terminal domain-containing protein</fullName>
    </recommendedName>
</protein>
<dbReference type="InterPro" id="IPR013902">
    <property type="entry name" value="Mug135-like_C"/>
</dbReference>
<dbReference type="Proteomes" id="UP001204833">
    <property type="component" value="Unassembled WGS sequence"/>
</dbReference>
<dbReference type="Pfam" id="PF08593">
    <property type="entry name" value="Mug135_C"/>
    <property type="match status" value="1"/>
</dbReference>
<evidence type="ECO:0000313" key="4">
    <source>
        <dbReference type="EMBL" id="KAI5948647.1"/>
    </source>
</evidence>
<keyword evidence="2" id="KW-0472">Membrane</keyword>
<reference evidence="4 5" key="1">
    <citation type="journal article" date="2022" name="DNA Res.">
        <title>Genome analysis of five recently described species of the CUG-Ser clade uncovers Candida theae as a new hybrid lineage with pathogenic potential in the Candida parapsilosis species complex.</title>
        <authorList>
            <person name="Mixao V."/>
            <person name="Del Olmo V."/>
            <person name="Hegedusova E."/>
            <person name="Saus E."/>
            <person name="Pryszcz L."/>
            <person name="Cillingova A."/>
            <person name="Nosek J."/>
            <person name="Gabaldon T."/>
        </authorList>
    </citation>
    <scope>NUCLEOTIDE SEQUENCE [LARGE SCALE GENOMIC DNA]</scope>
    <source>
        <strain evidence="4 5">CBS 12239</strain>
    </source>
</reference>
<name>A0AAD5B8T5_9ASCO</name>
<accession>A0AAD5B8T5</accession>
<comment type="similarity">
    <text evidence="1">Belongs to the UPF0612 family.</text>
</comment>
<keyword evidence="2" id="KW-1133">Transmembrane helix</keyword>
<organism evidence="4 5">
    <name type="scientific">Candida theae</name>
    <dbReference type="NCBI Taxonomy" id="1198502"/>
    <lineage>
        <taxon>Eukaryota</taxon>
        <taxon>Fungi</taxon>
        <taxon>Dikarya</taxon>
        <taxon>Ascomycota</taxon>
        <taxon>Saccharomycotina</taxon>
        <taxon>Pichiomycetes</taxon>
        <taxon>Debaryomycetaceae</taxon>
        <taxon>Candida/Lodderomyces clade</taxon>
        <taxon>Candida</taxon>
    </lineage>
</organism>
<sequence>MVAEPVQATVQVLNRVINDTSAFINKQSEKLQNSDSLSKIFHHESGLDVPPPPSPPPSHIESLFNRATDNITRNKVAYLSVIGVGLGYAWYHVQNKLQKHSLERVNRRVPKLPNGARTDAVFIFGSFTDHLTRLLAYDLEKRGFTVFCAILDSTDVQYIKSNKVSEEIRFVDFTIQSIENAVSELNDILKTAVVPFSGAEPHFLCLQSIIFAPSWHFPVGPIENTSIGTWKKLTTRISMVMEVLTSGLLHIARNQSSKFILLNSSIGSLDLPYHAPESIFQNTLGHLFTILDRELQQYGMSATQIIVGNLRVSNQKINSVTRVESLVNTETRAWTSEMRDLYGSDFAKIQLKSSTIRGSGGDGTPIKDLFHLIFDVIYAKHSTPVEFCGKGARLKNFLTTLRKQAHSRSSSVTFPDGTVPEEYGLPPIDKATDVDSLQRFEVIRYLEAFNVSHTDKLKEHELRRVLKETLSVSI</sequence>
<feature type="transmembrane region" description="Helical" evidence="2">
    <location>
        <begin position="76"/>
        <end position="93"/>
    </location>
</feature>
<feature type="domain" description="Mug135-like C-terminal" evidence="3">
    <location>
        <begin position="407"/>
        <end position="467"/>
    </location>
</feature>
<dbReference type="InterPro" id="IPR013952">
    <property type="entry name" value="DUF1776_fun"/>
</dbReference>
<evidence type="ECO:0000256" key="1">
    <source>
        <dbReference type="ARBA" id="ARBA00005788"/>
    </source>
</evidence>
<dbReference type="AlphaFoldDB" id="A0AAD5B8T5"/>
<comment type="caution">
    <text evidence="4">The sequence shown here is derived from an EMBL/GenBank/DDBJ whole genome shotgun (WGS) entry which is preliminary data.</text>
</comment>
<dbReference type="GeneID" id="76153436"/>
<gene>
    <name evidence="4" type="ORF">KGF57_005392</name>
</gene>
<dbReference type="PANTHER" id="PTHR43313:SF1">
    <property type="entry name" value="3BETA-HYDROXYSTEROID DEHYDROGENASE DHS-16"/>
    <property type="match status" value="1"/>
</dbReference>
<proteinExistence type="inferred from homology"/>
<evidence type="ECO:0000256" key="2">
    <source>
        <dbReference type="SAM" id="Phobius"/>
    </source>
</evidence>
<keyword evidence="2" id="KW-0812">Transmembrane</keyword>
<dbReference type="Pfam" id="PF08643">
    <property type="entry name" value="DUF1776"/>
    <property type="match status" value="1"/>
</dbReference>
<dbReference type="PANTHER" id="PTHR43313">
    <property type="entry name" value="SHORT-CHAIN DEHYDROGENASE/REDUCTASE FAMILY 9C"/>
    <property type="match status" value="1"/>
</dbReference>